<reference evidence="1 2" key="1">
    <citation type="submission" date="2024-05" db="EMBL/GenBank/DDBJ databases">
        <authorList>
            <person name="De Oliveira J.P."/>
            <person name="Noriler S.A."/>
            <person name="De Oliveira A.G."/>
            <person name="Sipoli D.S."/>
        </authorList>
    </citation>
    <scope>NUCLEOTIDE SEQUENCE [LARGE SCALE GENOMIC DNA]</scope>
    <source>
        <strain evidence="1 2">LABIM189</strain>
    </source>
</reference>
<keyword evidence="2" id="KW-1185">Reference proteome</keyword>
<dbReference type="RefSeq" id="WP_347369298.1">
    <property type="nucleotide sequence ID" value="NZ_JBDOJC010000001.1"/>
</dbReference>
<dbReference type="EMBL" id="JBDOJC010000001">
    <property type="protein sequence ID" value="MEO2215505.1"/>
    <property type="molecule type" value="Genomic_DNA"/>
</dbReference>
<organism evidence="1 2">
    <name type="scientific">Chromobacterium vaccinii</name>
    <dbReference type="NCBI Taxonomy" id="1108595"/>
    <lineage>
        <taxon>Bacteria</taxon>
        <taxon>Pseudomonadati</taxon>
        <taxon>Pseudomonadota</taxon>
        <taxon>Betaproteobacteria</taxon>
        <taxon>Neisseriales</taxon>
        <taxon>Chromobacteriaceae</taxon>
        <taxon>Chromobacterium</taxon>
    </lineage>
</organism>
<gene>
    <name evidence="1" type="ORF">ABGV49_00290</name>
</gene>
<comment type="caution">
    <text evidence="1">The sequence shown here is derived from an EMBL/GenBank/DDBJ whole genome shotgun (WGS) entry which is preliminary data.</text>
</comment>
<proteinExistence type="predicted"/>
<sequence length="158" mass="16674">MIHPIINNAIDASANPAIDAIVPLQQRLADSLPTSSAAAAPGTGPNAALDAQAIALLAALRQLPPPASNAPADKQAHIDAIAKLLRQFKNSNGAPAFITLEQQRAALQRALALTSPGEPLRAPLTTATMSAINLQFQMKQWMQDVMLSDGTPPEFQNW</sequence>
<evidence type="ECO:0000313" key="1">
    <source>
        <dbReference type="EMBL" id="MEO2215505.1"/>
    </source>
</evidence>
<name>A0ABV0F611_9NEIS</name>
<protein>
    <submittedName>
        <fullName evidence="1">Uncharacterized protein</fullName>
    </submittedName>
</protein>
<dbReference type="Proteomes" id="UP001455709">
    <property type="component" value="Unassembled WGS sequence"/>
</dbReference>
<evidence type="ECO:0000313" key="2">
    <source>
        <dbReference type="Proteomes" id="UP001455709"/>
    </source>
</evidence>
<accession>A0ABV0F611</accession>